<protein>
    <recommendedName>
        <fullName evidence="2">Cyclophilin-like domain-containing protein</fullName>
    </recommendedName>
</protein>
<evidence type="ECO:0000313" key="3">
    <source>
        <dbReference type="EMBL" id="CTQ44345.1"/>
    </source>
</evidence>
<feature type="chain" id="PRO_5005807389" description="Cyclophilin-like domain-containing protein" evidence="1">
    <location>
        <begin position="23"/>
        <end position="151"/>
    </location>
</feature>
<proteinExistence type="predicted"/>
<evidence type="ECO:0000256" key="1">
    <source>
        <dbReference type="SAM" id="SignalP"/>
    </source>
</evidence>
<sequence>MPAFRSRLLSLAMTLFCAGAGASGNATEPSNEARMIRIKVIVEDVVLPATLDDTLAGRDFAALLPLDLTLTDYHGTEKVADLPRKLDISEAPASYTPGKGDITHYAPWGNIAIFYKPFQNSRGLVRLGAFDGSIDALLGDGPLSVRIEAAD</sequence>
<dbReference type="InterPro" id="IPR029000">
    <property type="entry name" value="Cyclophilin-like_dom_sf"/>
</dbReference>
<dbReference type="InterPro" id="IPR041183">
    <property type="entry name" value="Cyclophilin-like"/>
</dbReference>
<dbReference type="SUPFAM" id="SSF50891">
    <property type="entry name" value="Cyclophilin-like"/>
    <property type="match status" value="1"/>
</dbReference>
<dbReference type="AlphaFoldDB" id="A0A0M6Y2P8"/>
<evidence type="ECO:0000259" key="2">
    <source>
        <dbReference type="Pfam" id="PF18050"/>
    </source>
</evidence>
<dbReference type="STRING" id="187304.B0E33_09330"/>
<gene>
    <name evidence="3" type="ORF">LAL4801_02788</name>
</gene>
<feature type="domain" description="Cyclophilin-like" evidence="2">
    <location>
        <begin position="41"/>
        <end position="148"/>
    </location>
</feature>
<keyword evidence="1" id="KW-0732">Signal</keyword>
<dbReference type="Gene3D" id="2.40.100.20">
    <property type="match status" value="1"/>
</dbReference>
<accession>A0A0M6Y2P8</accession>
<organism evidence="3 4">
    <name type="scientific">Roseibium aggregatum</name>
    <dbReference type="NCBI Taxonomy" id="187304"/>
    <lineage>
        <taxon>Bacteria</taxon>
        <taxon>Pseudomonadati</taxon>
        <taxon>Pseudomonadota</taxon>
        <taxon>Alphaproteobacteria</taxon>
        <taxon>Hyphomicrobiales</taxon>
        <taxon>Stappiaceae</taxon>
        <taxon>Roseibium</taxon>
    </lineage>
</organism>
<name>A0A0M6Y2P8_9HYPH</name>
<reference evidence="4" key="1">
    <citation type="submission" date="2015-07" db="EMBL/GenBank/DDBJ databases">
        <authorList>
            <person name="Rodrigo-Torres Lidia"/>
            <person name="Arahal R.David."/>
        </authorList>
    </citation>
    <scope>NUCLEOTIDE SEQUENCE [LARGE SCALE GENOMIC DNA]</scope>
    <source>
        <strain evidence="4">CECT 4801</strain>
    </source>
</reference>
<feature type="signal peptide" evidence="1">
    <location>
        <begin position="1"/>
        <end position="22"/>
    </location>
</feature>
<dbReference type="Proteomes" id="UP000048926">
    <property type="component" value="Unassembled WGS sequence"/>
</dbReference>
<dbReference type="Pfam" id="PF18050">
    <property type="entry name" value="Cyclophil_like2"/>
    <property type="match status" value="1"/>
</dbReference>
<keyword evidence="4" id="KW-1185">Reference proteome</keyword>
<dbReference type="EMBL" id="CXST01000002">
    <property type="protein sequence ID" value="CTQ44345.1"/>
    <property type="molecule type" value="Genomic_DNA"/>
</dbReference>
<evidence type="ECO:0000313" key="4">
    <source>
        <dbReference type="Proteomes" id="UP000048926"/>
    </source>
</evidence>